<keyword evidence="2" id="KW-1185">Reference proteome</keyword>
<sequence length="130" mass="14029">MAASFGSSDGAACRRRRGFPLPPCVSIPFSLSAFSGVRMGRIRRGLNGSEEGTTANRMVGGKVERGRGLQLTTARWGTAMSTWRVGTPVSTAMKSKQQWNMGDEGRASVLALIWRRPQTAAVTWLGAWKG</sequence>
<comment type="caution">
    <text evidence="1">The sequence shown here is derived from an EMBL/GenBank/DDBJ whole genome shotgun (WGS) entry which is preliminary data.</text>
</comment>
<dbReference type="EMBL" id="JASCZI010151780">
    <property type="protein sequence ID" value="MED6174432.1"/>
    <property type="molecule type" value="Genomic_DNA"/>
</dbReference>
<name>A0ABU6VN87_9FABA</name>
<proteinExistence type="predicted"/>
<evidence type="ECO:0000313" key="1">
    <source>
        <dbReference type="EMBL" id="MED6174432.1"/>
    </source>
</evidence>
<protein>
    <submittedName>
        <fullName evidence="1">Uncharacterized protein</fullName>
    </submittedName>
</protein>
<dbReference type="Proteomes" id="UP001341840">
    <property type="component" value="Unassembled WGS sequence"/>
</dbReference>
<evidence type="ECO:0000313" key="2">
    <source>
        <dbReference type="Proteomes" id="UP001341840"/>
    </source>
</evidence>
<reference evidence="1 2" key="1">
    <citation type="journal article" date="2023" name="Plants (Basel)">
        <title>Bridging the Gap: Combining Genomics and Transcriptomics Approaches to Understand Stylosanthes scabra, an Orphan Legume from the Brazilian Caatinga.</title>
        <authorList>
            <person name="Ferreira-Neto J.R.C."/>
            <person name="da Silva M.D."/>
            <person name="Binneck E."/>
            <person name="de Melo N.F."/>
            <person name="da Silva R.H."/>
            <person name="de Melo A.L.T.M."/>
            <person name="Pandolfi V."/>
            <person name="Bustamante F.O."/>
            <person name="Brasileiro-Vidal A.C."/>
            <person name="Benko-Iseppon A.M."/>
        </authorList>
    </citation>
    <scope>NUCLEOTIDE SEQUENCE [LARGE SCALE GENOMIC DNA]</scope>
    <source>
        <tissue evidence="1">Leaves</tissue>
    </source>
</reference>
<accession>A0ABU6VN87</accession>
<gene>
    <name evidence="1" type="ORF">PIB30_068868</name>
</gene>
<organism evidence="1 2">
    <name type="scientific">Stylosanthes scabra</name>
    <dbReference type="NCBI Taxonomy" id="79078"/>
    <lineage>
        <taxon>Eukaryota</taxon>
        <taxon>Viridiplantae</taxon>
        <taxon>Streptophyta</taxon>
        <taxon>Embryophyta</taxon>
        <taxon>Tracheophyta</taxon>
        <taxon>Spermatophyta</taxon>
        <taxon>Magnoliopsida</taxon>
        <taxon>eudicotyledons</taxon>
        <taxon>Gunneridae</taxon>
        <taxon>Pentapetalae</taxon>
        <taxon>rosids</taxon>
        <taxon>fabids</taxon>
        <taxon>Fabales</taxon>
        <taxon>Fabaceae</taxon>
        <taxon>Papilionoideae</taxon>
        <taxon>50 kb inversion clade</taxon>
        <taxon>dalbergioids sensu lato</taxon>
        <taxon>Dalbergieae</taxon>
        <taxon>Pterocarpus clade</taxon>
        <taxon>Stylosanthes</taxon>
    </lineage>
</organism>